<feature type="compositionally biased region" description="Low complexity" evidence="1">
    <location>
        <begin position="28"/>
        <end position="57"/>
    </location>
</feature>
<sequence length="559" mass="62917">MSSHRSPSSSPQSASSSTYSNGTHQRQSPPSSYQNSPLSSPSSHRSSSADSVSRIPLPSGPPPPSIATPTVFPAVGVPSKKGIHPVYQYRIPGTDLVYEFQFQRVYKNVPTYICSGCKAIPIGNDPRIGYTSARVKVINGNFEKNPCLLSHVCQPRKTSVQIADRVGYMVTQEIRSDPNQFVGQNPKDVYTKAVKDIKEIDFGADVNRTSVKHAYTSGEYHRHRSSISRALNNQPGARVSFRDVPDQFTKIDDEIFLQIKNDDLHMFYRKTTLKMAVRANLHTIICDGVHQFHPSELGRKAQLYSLHGVCGDAQAKPLVYVVTINKLTSTYLAIFQHVASKLKKYGANIDEINVILDFEAAAHSAAEQVFNSEKVVGCLFHFSMALARNAHLKGLSKFLEGSSSNSDIIRWMEQLRALPFLPPTLIGKVDALKALPAQWMPAEMCYKWNKWLIFTNRTTNMAESWHRALTDTIRCQHPSYHILLQKLMDEEEACNNFLYNRVKNGQPTRPLRKRDAERRDAVVKAMIKFNVKISHRSPTPNQVANYLEEMSHFVSTKRK</sequence>
<comment type="caution">
    <text evidence="2">The sequence shown here is derived from an EMBL/GenBank/DDBJ whole genome shotgun (WGS) entry which is preliminary data.</text>
</comment>
<dbReference type="AlphaFoldDB" id="A0A2A2JC21"/>
<gene>
    <name evidence="2" type="ORF">WR25_13885</name>
</gene>
<organism evidence="2 3">
    <name type="scientific">Diploscapter pachys</name>
    <dbReference type="NCBI Taxonomy" id="2018661"/>
    <lineage>
        <taxon>Eukaryota</taxon>
        <taxon>Metazoa</taxon>
        <taxon>Ecdysozoa</taxon>
        <taxon>Nematoda</taxon>
        <taxon>Chromadorea</taxon>
        <taxon>Rhabditida</taxon>
        <taxon>Rhabditina</taxon>
        <taxon>Rhabditomorpha</taxon>
        <taxon>Rhabditoidea</taxon>
        <taxon>Rhabditidae</taxon>
        <taxon>Diploscapter</taxon>
    </lineage>
</organism>
<proteinExistence type="predicted"/>
<feature type="compositionally biased region" description="Low complexity" evidence="1">
    <location>
        <begin position="1"/>
        <end position="20"/>
    </location>
</feature>
<evidence type="ECO:0008006" key="4">
    <source>
        <dbReference type="Google" id="ProtNLM"/>
    </source>
</evidence>
<evidence type="ECO:0000256" key="1">
    <source>
        <dbReference type="SAM" id="MobiDB-lite"/>
    </source>
</evidence>
<name>A0A2A2JC21_9BILA</name>
<protein>
    <recommendedName>
        <fullName evidence="4">MULE transposase domain-containing protein</fullName>
    </recommendedName>
</protein>
<dbReference type="OrthoDB" id="5870128at2759"/>
<dbReference type="EMBL" id="LIAE01010532">
    <property type="protein sequence ID" value="PAV59296.1"/>
    <property type="molecule type" value="Genomic_DNA"/>
</dbReference>
<accession>A0A2A2JC21</accession>
<dbReference type="STRING" id="2018661.A0A2A2JC21"/>
<feature type="region of interest" description="Disordered" evidence="1">
    <location>
        <begin position="1"/>
        <end position="67"/>
    </location>
</feature>
<dbReference type="Proteomes" id="UP000218231">
    <property type="component" value="Unassembled WGS sequence"/>
</dbReference>
<evidence type="ECO:0000313" key="3">
    <source>
        <dbReference type="Proteomes" id="UP000218231"/>
    </source>
</evidence>
<evidence type="ECO:0000313" key="2">
    <source>
        <dbReference type="EMBL" id="PAV59296.1"/>
    </source>
</evidence>
<reference evidence="2 3" key="1">
    <citation type="journal article" date="2017" name="Curr. Biol.">
        <title>Genome architecture and evolution of a unichromosomal asexual nematode.</title>
        <authorList>
            <person name="Fradin H."/>
            <person name="Zegar C."/>
            <person name="Gutwein M."/>
            <person name="Lucas J."/>
            <person name="Kovtun M."/>
            <person name="Corcoran D."/>
            <person name="Baugh L.R."/>
            <person name="Kiontke K."/>
            <person name="Gunsalus K."/>
            <person name="Fitch D.H."/>
            <person name="Piano F."/>
        </authorList>
    </citation>
    <scope>NUCLEOTIDE SEQUENCE [LARGE SCALE GENOMIC DNA]</scope>
    <source>
        <strain evidence="2">PF1309</strain>
    </source>
</reference>
<keyword evidence="3" id="KW-1185">Reference proteome</keyword>